<feature type="transmembrane region" description="Helical" evidence="1">
    <location>
        <begin position="48"/>
        <end position="69"/>
    </location>
</feature>
<dbReference type="InterPro" id="IPR025250">
    <property type="entry name" value="DUF4199"/>
</dbReference>
<dbReference type="Pfam" id="PF13858">
    <property type="entry name" value="DUF4199"/>
    <property type="match status" value="1"/>
</dbReference>
<dbReference type="AlphaFoldDB" id="A0A317ERG0"/>
<proteinExistence type="predicted"/>
<keyword evidence="1" id="KW-0472">Membrane</keyword>
<feature type="transmembrane region" description="Helical" evidence="1">
    <location>
        <begin position="144"/>
        <end position="172"/>
    </location>
</feature>
<evidence type="ECO:0000256" key="1">
    <source>
        <dbReference type="SAM" id="Phobius"/>
    </source>
</evidence>
<keyword evidence="1" id="KW-1133">Transmembrane helix</keyword>
<feature type="transmembrane region" description="Helical" evidence="1">
    <location>
        <begin position="12"/>
        <end position="36"/>
    </location>
</feature>
<reference evidence="2 3" key="1">
    <citation type="submission" date="2018-05" db="EMBL/GenBank/DDBJ databases">
        <title>Pedobacter paludis sp. nov., isolated from wetland soil.</title>
        <authorList>
            <person name="Zhang Y."/>
            <person name="Wang G."/>
        </authorList>
    </citation>
    <scope>NUCLEOTIDE SEQUENCE [LARGE SCALE GENOMIC DNA]</scope>
    <source>
        <strain evidence="2 3">KCTC22721</strain>
    </source>
</reference>
<sequence>MEQQIAQEEKKPNALAFQVAITFALYTLALIFVMNLLGMSTQIEGTPLWQKVISVVLSYGTFIIAIYYAQNKHKQDLGGFITYSRAFSTGFKVAAYSGLFIGLLMMLYYGVVDPGAMQDILDAQIKAAGDNEQTLKGIEMMSKYMIYMIAFGSAITYTLFGLVISLITAAVVKKERI</sequence>
<organism evidence="2 3">
    <name type="scientific">Pedobacter yonginense</name>
    <dbReference type="NCBI Taxonomy" id="651869"/>
    <lineage>
        <taxon>Bacteria</taxon>
        <taxon>Pseudomonadati</taxon>
        <taxon>Bacteroidota</taxon>
        <taxon>Sphingobacteriia</taxon>
        <taxon>Sphingobacteriales</taxon>
        <taxon>Sphingobacteriaceae</taxon>
        <taxon>Pedobacter</taxon>
    </lineage>
</organism>
<name>A0A317ERG0_9SPHI</name>
<gene>
    <name evidence="2" type="ORF">DHW03_00800</name>
</gene>
<dbReference type="OrthoDB" id="1122768at2"/>
<comment type="caution">
    <text evidence="2">The sequence shown here is derived from an EMBL/GenBank/DDBJ whole genome shotgun (WGS) entry which is preliminary data.</text>
</comment>
<dbReference type="EMBL" id="QGNZ01000001">
    <property type="protein sequence ID" value="PWS28429.1"/>
    <property type="molecule type" value="Genomic_DNA"/>
</dbReference>
<evidence type="ECO:0000313" key="3">
    <source>
        <dbReference type="Proteomes" id="UP000245379"/>
    </source>
</evidence>
<accession>A0A317ERG0</accession>
<evidence type="ECO:0000313" key="2">
    <source>
        <dbReference type="EMBL" id="PWS28429.1"/>
    </source>
</evidence>
<evidence type="ECO:0008006" key="4">
    <source>
        <dbReference type="Google" id="ProtNLM"/>
    </source>
</evidence>
<protein>
    <recommendedName>
        <fullName evidence="4">DUF4199 domain-containing protein</fullName>
    </recommendedName>
</protein>
<keyword evidence="1" id="KW-0812">Transmembrane</keyword>
<dbReference type="Proteomes" id="UP000245379">
    <property type="component" value="Unassembled WGS sequence"/>
</dbReference>
<keyword evidence="3" id="KW-1185">Reference proteome</keyword>
<dbReference type="RefSeq" id="WP_109923876.1">
    <property type="nucleotide sequence ID" value="NZ_QGNZ01000001.1"/>
</dbReference>
<feature type="transmembrane region" description="Helical" evidence="1">
    <location>
        <begin position="90"/>
        <end position="111"/>
    </location>
</feature>